<organism evidence="2 3">
    <name type="scientific">Sellimonas catena</name>
    <dbReference type="NCBI Taxonomy" id="2994035"/>
    <lineage>
        <taxon>Bacteria</taxon>
        <taxon>Bacillati</taxon>
        <taxon>Bacillota</taxon>
        <taxon>Clostridia</taxon>
        <taxon>Lachnospirales</taxon>
        <taxon>Lachnospiraceae</taxon>
        <taxon>Sellimonas</taxon>
    </lineage>
</organism>
<dbReference type="NCBIfam" id="TIGR01633">
    <property type="entry name" value="phi3626_gp14_N"/>
    <property type="match status" value="1"/>
</dbReference>
<dbReference type="Pfam" id="PF05709">
    <property type="entry name" value="Sipho_tail"/>
    <property type="match status" value="1"/>
</dbReference>
<dbReference type="AlphaFoldDB" id="A0A9W6C9E6"/>
<reference evidence="2 3" key="1">
    <citation type="journal article" date="2023" name="Int. J. Syst. Evol. Microbiol.">
        <title>Sellimonas catena sp. nov., isolated from human faeces.</title>
        <authorList>
            <person name="Hisatomi A."/>
            <person name="Ohkuma M."/>
            <person name="Sakamoto M."/>
        </authorList>
    </citation>
    <scope>NUCLEOTIDE SEQUENCE [LARGE SCALE GENOMIC DNA]</scope>
    <source>
        <strain evidence="2 3">12EGH17</strain>
    </source>
</reference>
<dbReference type="InterPro" id="IPR006520">
    <property type="entry name" value="Dit_BPSPP_N"/>
</dbReference>
<protein>
    <recommendedName>
        <fullName evidence="1">Siphovirus-type tail component RIFT-related domain-containing protein</fullName>
    </recommendedName>
</protein>
<dbReference type="Gene3D" id="2.40.30.200">
    <property type="match status" value="1"/>
</dbReference>
<proteinExistence type="predicted"/>
<dbReference type="RefSeq" id="WP_281874265.1">
    <property type="nucleotide sequence ID" value="NZ_BSBO01000054.1"/>
</dbReference>
<dbReference type="InterPro" id="IPR008841">
    <property type="entry name" value="Siphovirus-type_tail_N"/>
</dbReference>
<accession>A0A9W6C9E6</accession>
<evidence type="ECO:0000313" key="3">
    <source>
        <dbReference type="Proteomes" id="UP001145145"/>
    </source>
</evidence>
<dbReference type="EMBL" id="BSBO01000054">
    <property type="protein sequence ID" value="GLG06222.1"/>
    <property type="molecule type" value="Genomic_DNA"/>
</dbReference>
<keyword evidence="3" id="KW-1185">Reference proteome</keyword>
<name>A0A9W6C9E6_9FIRM</name>
<evidence type="ECO:0000313" key="2">
    <source>
        <dbReference type="EMBL" id="GLG06222.1"/>
    </source>
</evidence>
<gene>
    <name evidence="2" type="ORF">Selli1_33960</name>
</gene>
<dbReference type="Proteomes" id="UP001145145">
    <property type="component" value="Unassembled WGS sequence"/>
</dbReference>
<feature type="domain" description="Siphovirus-type tail component RIFT-related" evidence="1">
    <location>
        <begin position="20"/>
        <end position="121"/>
    </location>
</feature>
<comment type="caution">
    <text evidence="2">The sequence shown here is derived from an EMBL/GenBank/DDBJ whole genome shotgun (WGS) entry which is preliminary data.</text>
</comment>
<evidence type="ECO:0000259" key="1">
    <source>
        <dbReference type="Pfam" id="PF05709"/>
    </source>
</evidence>
<sequence length="232" mass="26871">MYDICYGGKCASELEVYAVNRPNIPAAKRKSNSMEIAGRDGALYEEEEAYEEQNIEIQMNYIGAEEDWMDRWRMVQEWLSKRNTTLILSDDPDYFFRISKVELDNNERSSRRTGKFKATFVSKDGLYYLQDGLAEYNCEAIQYNPYLLTYPTYHITGKGSCELLVNGNSFSVDVSEELYIDTERRLTYISDGTAVNHAATGDYEDLYLLPGENTMEYSDGFQVQVIPNWRRL</sequence>